<evidence type="ECO:0000313" key="2">
    <source>
        <dbReference type="EMBL" id="RKP09198.1"/>
    </source>
</evidence>
<feature type="region of interest" description="Disordered" evidence="1">
    <location>
        <begin position="199"/>
        <end position="222"/>
    </location>
</feature>
<accession>A0A4P9XSS6</accession>
<gene>
    <name evidence="2" type="ORF">THASP1DRAFT_22941</name>
</gene>
<keyword evidence="3" id="KW-1185">Reference proteome</keyword>
<organism evidence="2 3">
    <name type="scientific">Thamnocephalis sphaerospora</name>
    <dbReference type="NCBI Taxonomy" id="78915"/>
    <lineage>
        <taxon>Eukaryota</taxon>
        <taxon>Fungi</taxon>
        <taxon>Fungi incertae sedis</taxon>
        <taxon>Zoopagomycota</taxon>
        <taxon>Zoopagomycotina</taxon>
        <taxon>Zoopagomycetes</taxon>
        <taxon>Zoopagales</taxon>
        <taxon>Sigmoideomycetaceae</taxon>
        <taxon>Thamnocephalis</taxon>
    </lineage>
</organism>
<proteinExistence type="predicted"/>
<name>A0A4P9XSS6_9FUNG</name>
<dbReference type="EMBL" id="KZ992533">
    <property type="protein sequence ID" value="RKP09198.1"/>
    <property type="molecule type" value="Genomic_DNA"/>
</dbReference>
<protein>
    <recommendedName>
        <fullName evidence="4">PH domain-containing protein</fullName>
    </recommendedName>
</protein>
<dbReference type="AlphaFoldDB" id="A0A4P9XSS6"/>
<evidence type="ECO:0000256" key="1">
    <source>
        <dbReference type="SAM" id="MobiDB-lite"/>
    </source>
</evidence>
<evidence type="ECO:0008006" key="4">
    <source>
        <dbReference type="Google" id="ProtNLM"/>
    </source>
</evidence>
<evidence type="ECO:0000313" key="3">
    <source>
        <dbReference type="Proteomes" id="UP000271241"/>
    </source>
</evidence>
<dbReference type="Proteomes" id="UP000271241">
    <property type="component" value="Unassembled WGS sequence"/>
</dbReference>
<reference evidence="3" key="1">
    <citation type="journal article" date="2018" name="Nat. Microbiol.">
        <title>Leveraging single-cell genomics to expand the fungal tree of life.</title>
        <authorList>
            <person name="Ahrendt S.R."/>
            <person name="Quandt C.A."/>
            <person name="Ciobanu D."/>
            <person name="Clum A."/>
            <person name="Salamov A."/>
            <person name="Andreopoulos B."/>
            <person name="Cheng J.F."/>
            <person name="Woyke T."/>
            <person name="Pelin A."/>
            <person name="Henrissat B."/>
            <person name="Reynolds N.K."/>
            <person name="Benny G.L."/>
            <person name="Smith M.E."/>
            <person name="James T.Y."/>
            <person name="Grigoriev I.V."/>
        </authorList>
    </citation>
    <scope>NUCLEOTIDE SEQUENCE [LARGE SCALE GENOMIC DNA]</scope>
    <source>
        <strain evidence="3">RSA 1356</strain>
    </source>
</reference>
<sequence length="546" mass="61269">MGFRPSDSGQACIMQCKKEFQQFALDKGLPGHTTTGKAYGSAFSKNGTIRKRCGNSTVACAKLGERHKRSIQFFHGYIYASTLVLFMHAFGGNRSNAAMVTMLSSASGSTANYSSFDFPTVDLQSIDLGEKLKELEREEEARIEQLIHLRDYYMLPLLGTPTPEETLRRATRRTVQRDEKISRANTSLFATFFRRRSTSGRRGRVDGDGTASTNQEELDAGSTSHLEKLQAEFTRLQVKQKQAVYKPTENSKAVIFGPFEALDQLIDVHSCFLEVLRTRQVSETPPHAVIPAIAAFTKQPSIHHLHVENMVDALRAFESLVFSDKKLAKIIDVRIHVGTVRVDSGANISYDYGTVGPADTFEAKYELDSCLAQLEQIAKRAWPALQEIAGTQRVAALQQRILGVPRSMLQPKQSIHIIDVLDVREFSEHKAASRCHQVYTILFTDRLLLLKDVHNRKQLNVYKSLPLAETSFAFSRVSEHGYASINVLQHDSNGYVQFTLHSKEQTRSWRHCLKRLSTIHTSSEKAFAALNLLMACRQLTCSSFTS</sequence>